<dbReference type="RefSeq" id="YP_010841630.1">
    <property type="nucleotide sequence ID" value="NC_079139.1"/>
</dbReference>
<evidence type="ECO:0000256" key="2">
    <source>
        <dbReference type="SAM" id="MobiDB-lite"/>
    </source>
</evidence>
<dbReference type="InterPro" id="IPR036885">
    <property type="entry name" value="SWIB_MDM2_dom_sf"/>
</dbReference>
<feature type="coiled-coil region" evidence="1">
    <location>
        <begin position="97"/>
        <end position="132"/>
    </location>
</feature>
<proteinExistence type="predicted"/>
<feature type="region of interest" description="Disordered" evidence="2">
    <location>
        <begin position="1"/>
        <end position="74"/>
    </location>
</feature>
<keyword evidence="1" id="KW-0175">Coiled coil</keyword>
<dbReference type="Pfam" id="PF02201">
    <property type="entry name" value="SWIB"/>
    <property type="match status" value="1"/>
</dbReference>
<dbReference type="CDD" id="cd10567">
    <property type="entry name" value="SWIB-MDM2_like"/>
    <property type="match status" value="1"/>
</dbReference>
<evidence type="ECO:0000313" key="5">
    <source>
        <dbReference type="Proteomes" id="UP001321479"/>
    </source>
</evidence>
<evidence type="ECO:0000256" key="1">
    <source>
        <dbReference type="SAM" id="Coils"/>
    </source>
</evidence>
<dbReference type="Gene3D" id="1.10.245.10">
    <property type="entry name" value="SWIB/MDM2 domain"/>
    <property type="match status" value="1"/>
</dbReference>
<feature type="compositionally biased region" description="Low complexity" evidence="2">
    <location>
        <begin position="23"/>
        <end position="58"/>
    </location>
</feature>
<sequence>MSKSVKKFDSQLKVGSTSKTKKNNSTSTSKTKKNNSTSTSKTKKNNSTSKTKKSNSLSKTKKNSSKSKTNNSKITSLDIDCNDDIIYVGSNDKPKKYSNQEIDFEQKLNNIKQALKENYAQQKKLMTDFNELTSLHKKELKMVYKSEKRINSGKHSGFNKPEHVPLCLKKLLEIEEETMPRPKVTNLIYKYFTTNKMYNPETKKEIIPNSKIKKIFGMKDGDIIDFYNLQTWLKKVYDENKESNKE</sequence>
<feature type="domain" description="DM2" evidence="3">
    <location>
        <begin position="157"/>
        <end position="239"/>
    </location>
</feature>
<dbReference type="PROSITE" id="PS51925">
    <property type="entry name" value="SWIB_MDM2"/>
    <property type="match status" value="1"/>
</dbReference>
<reference evidence="4 5" key="1">
    <citation type="submission" date="2021-02" db="EMBL/GenBank/DDBJ databases">
        <title>Cotonvirus japonicus, which uses Golgi apparatus of host cells for its virion factory, phylogenetically links tailed tupanvirus and icosahedral mimivirus.</title>
        <authorList>
            <person name="Takahashi H."/>
            <person name="Fukaya S."/>
            <person name="Song C."/>
            <person name="Murata K."/>
            <person name="Takemura M."/>
        </authorList>
    </citation>
    <scope>NUCLEOTIDE SEQUENCE [LARGE SCALE GENOMIC DNA]</scope>
</reference>
<evidence type="ECO:0000313" key="4">
    <source>
        <dbReference type="EMBL" id="BCS83022.1"/>
    </source>
</evidence>
<organism evidence="4 5">
    <name type="scientific">Cotonvirus japonicus</name>
    <dbReference type="NCBI Taxonomy" id="2811091"/>
    <lineage>
        <taxon>Viruses</taxon>
        <taxon>Varidnaviria</taxon>
        <taxon>Bamfordvirae</taxon>
        <taxon>Nucleocytoviricota</taxon>
        <taxon>Megaviricetes</taxon>
        <taxon>Imitervirales</taxon>
        <taxon>Mimiviridae</taxon>
        <taxon>Megamimivirinae</taxon>
        <taxon>Cotonvirus</taxon>
        <taxon>Cotonvirus japonicum</taxon>
    </lineage>
</organism>
<feature type="compositionally biased region" description="Basic and acidic residues" evidence="2">
    <location>
        <begin position="1"/>
        <end position="10"/>
    </location>
</feature>
<dbReference type="EMBL" id="AP024483">
    <property type="protein sequence ID" value="BCS83022.1"/>
    <property type="molecule type" value="Genomic_DNA"/>
</dbReference>
<dbReference type="Proteomes" id="UP001321479">
    <property type="component" value="Segment"/>
</dbReference>
<dbReference type="GeneID" id="80558227"/>
<dbReference type="SUPFAM" id="SSF47592">
    <property type="entry name" value="SWIB/MDM2 domain"/>
    <property type="match status" value="1"/>
</dbReference>
<name>A0ABM7NS88_9VIRU</name>
<dbReference type="InterPro" id="IPR003121">
    <property type="entry name" value="SWIB_MDM2_domain"/>
</dbReference>
<protein>
    <submittedName>
        <fullName evidence="4">SWIB/MDM2 domain-containing protein</fullName>
    </submittedName>
</protein>
<accession>A0ABM7NS88</accession>
<evidence type="ECO:0000259" key="3">
    <source>
        <dbReference type="PROSITE" id="PS51925"/>
    </source>
</evidence>
<keyword evidence="5" id="KW-1185">Reference proteome</keyword>